<dbReference type="PANTHER" id="PTHR21340:SF7">
    <property type="entry name" value="NUDIX HYDROLASE DOMAIN-CONTAINING PROTEIN"/>
    <property type="match status" value="1"/>
</dbReference>
<dbReference type="PROSITE" id="PS51462">
    <property type="entry name" value="NUDIX"/>
    <property type="match status" value="1"/>
</dbReference>
<dbReference type="InterPro" id="IPR000086">
    <property type="entry name" value="NUDIX_hydrolase_dom"/>
</dbReference>
<organism evidence="3 4">
    <name type="scientific">Segetibacter aerophilus</name>
    <dbReference type="NCBI Taxonomy" id="670293"/>
    <lineage>
        <taxon>Bacteria</taxon>
        <taxon>Pseudomonadati</taxon>
        <taxon>Bacteroidota</taxon>
        <taxon>Chitinophagia</taxon>
        <taxon>Chitinophagales</taxon>
        <taxon>Chitinophagaceae</taxon>
        <taxon>Segetibacter</taxon>
    </lineage>
</organism>
<dbReference type="OrthoDB" id="954553at2"/>
<keyword evidence="4" id="KW-1185">Reference proteome</keyword>
<evidence type="ECO:0000313" key="4">
    <source>
        <dbReference type="Proteomes" id="UP000321513"/>
    </source>
</evidence>
<evidence type="ECO:0000256" key="1">
    <source>
        <dbReference type="ARBA" id="ARBA00022801"/>
    </source>
</evidence>
<evidence type="ECO:0000313" key="3">
    <source>
        <dbReference type="EMBL" id="GEO08489.1"/>
    </source>
</evidence>
<dbReference type="InterPro" id="IPR051325">
    <property type="entry name" value="Nudix_hydrolase_domain"/>
</dbReference>
<dbReference type="EMBL" id="BJYT01000002">
    <property type="protein sequence ID" value="GEO08489.1"/>
    <property type="molecule type" value="Genomic_DNA"/>
</dbReference>
<name>A0A512B969_9BACT</name>
<dbReference type="InterPro" id="IPR015797">
    <property type="entry name" value="NUDIX_hydrolase-like_dom_sf"/>
</dbReference>
<protein>
    <submittedName>
        <fullName evidence="3">NTP pyrophosphohydrolase</fullName>
    </submittedName>
</protein>
<keyword evidence="1 3" id="KW-0378">Hydrolase</keyword>
<accession>A0A512B969</accession>
<feature type="domain" description="Nudix hydrolase" evidence="2">
    <location>
        <begin position="1"/>
        <end position="151"/>
    </location>
</feature>
<gene>
    <name evidence="3" type="ORF">SAE01_09850</name>
</gene>
<dbReference type="GO" id="GO:0004081">
    <property type="term" value="F:bis(5'-nucleosyl)-tetraphosphatase (asymmetrical) activity"/>
    <property type="evidence" value="ECO:0007669"/>
    <property type="project" value="TreeGrafter"/>
</dbReference>
<dbReference type="PANTHER" id="PTHR21340">
    <property type="entry name" value="DIADENOSINE 5,5-P1,P4-TETRAPHOSPHATE PYROPHOSPHOHYDROLASE MUTT"/>
    <property type="match status" value="1"/>
</dbReference>
<dbReference type="SUPFAM" id="SSF55811">
    <property type="entry name" value="Nudix"/>
    <property type="match status" value="1"/>
</dbReference>
<dbReference type="GO" id="GO:0006754">
    <property type="term" value="P:ATP biosynthetic process"/>
    <property type="evidence" value="ECO:0007669"/>
    <property type="project" value="TreeGrafter"/>
</dbReference>
<proteinExistence type="predicted"/>
<reference evidence="3 4" key="1">
    <citation type="submission" date="2019-07" db="EMBL/GenBank/DDBJ databases">
        <title>Whole genome shotgun sequence of Segetibacter aerophilus NBRC 106135.</title>
        <authorList>
            <person name="Hosoyama A."/>
            <person name="Uohara A."/>
            <person name="Ohji S."/>
            <person name="Ichikawa N."/>
        </authorList>
    </citation>
    <scope>NUCLEOTIDE SEQUENCE [LARGE SCALE GENOMIC DNA]</scope>
    <source>
        <strain evidence="3 4">NBRC 106135</strain>
    </source>
</reference>
<dbReference type="Gene3D" id="3.90.79.10">
    <property type="entry name" value="Nucleoside Triphosphate Pyrophosphohydrolase"/>
    <property type="match status" value="1"/>
</dbReference>
<comment type="caution">
    <text evidence="3">The sequence shown here is derived from an EMBL/GenBank/DDBJ whole genome shotgun (WGS) entry which is preliminary data.</text>
</comment>
<dbReference type="AlphaFoldDB" id="A0A512B969"/>
<evidence type="ECO:0000259" key="2">
    <source>
        <dbReference type="PROSITE" id="PS51462"/>
    </source>
</evidence>
<dbReference type="GO" id="GO:0006167">
    <property type="term" value="P:AMP biosynthetic process"/>
    <property type="evidence" value="ECO:0007669"/>
    <property type="project" value="TreeGrafter"/>
</dbReference>
<sequence length="155" mass="17185">MSKLSAGILAYNVSPKGELKVLLVHPGGPFWKNKDEGAWSIPKGEYLEGEDALLAAKREFTEETGNVLPDSECIPLQPLKIKSGKVITAWATKAAFDLAFIKSNEFEMEWPPRSGKKQLFPEVDKAGWFTMDEARVKINAGQMTFLDQLIAITSQ</sequence>
<dbReference type="RefSeq" id="WP_147202544.1">
    <property type="nucleotide sequence ID" value="NZ_BJYT01000002.1"/>
</dbReference>
<dbReference type="Pfam" id="PF00293">
    <property type="entry name" value="NUDIX"/>
    <property type="match status" value="1"/>
</dbReference>
<dbReference type="PROSITE" id="PS00893">
    <property type="entry name" value="NUDIX_BOX"/>
    <property type="match status" value="1"/>
</dbReference>
<dbReference type="InterPro" id="IPR020084">
    <property type="entry name" value="NUDIX_hydrolase_CS"/>
</dbReference>
<dbReference type="CDD" id="cd04662">
    <property type="entry name" value="NUDIX_Hydrolase"/>
    <property type="match status" value="1"/>
</dbReference>
<dbReference type="Proteomes" id="UP000321513">
    <property type="component" value="Unassembled WGS sequence"/>
</dbReference>